<feature type="transmembrane region" description="Helical" evidence="2">
    <location>
        <begin position="692"/>
        <end position="717"/>
    </location>
</feature>
<feature type="region of interest" description="Disordered" evidence="1">
    <location>
        <begin position="585"/>
        <end position="674"/>
    </location>
</feature>
<sequence>MLLSFESLGKQMPMQVINHGSSGQGQAPDIDNRGSVKSTEGVRSEREEAEVFCGFAYNEHDDCCCEGEASRGKSHNSKRPLGDTPLHPLGFAKERFADWYIQACKQCGLLGEDLAVVQVGNLIVKEEFGDHVEDRDGVTCNGLSFGSRAYHGIGLPLEFGLCRTTTFDCTTSSVCVGDGRPSFGSPAVSRLKLAAHELHRLSAFRALPWATLPHREFIFLSAPTLRPQRQSGHNPRNAERSLLQFHVTLFGRNIIHSSHFASPEVLICSSLTKPFLIVEYRVEERRRPLEIIIDIVLAATFRESSGLESLSRMRLNSPPLPIDCLACSCARAGGYQAERVPNDKAKGMGKVVQGEKRVGTNKGTEYLSAIRCHLYPQSTRQRSIIPAKPEISSERYVYWDIPYIMDCKASNWELEVQCRKKPSIVRIVRTGDPPSYTFSRHGKEGQDTDNDITSTLVVRRMPDMGDRKMHRPQYEGEYNEKSLEKTQDRSEIFTVREHQLNGGGSSPPFLYEEGSAATCRDFLSLTGGQSRYPSRRLPTHAGNNLTMIRLTVGWSHVNLLAGEKSPTLPRIMSLRAAPTRVTRVKDIDGGNAPRRIDGRRMRSRRRRRRRRRRDGDRLRRFRTEGQTKRPDGEDGSGGVGCGKSGQQGDERRREREREREARPEREGGREGEGRSYWERRGARHSLTRAEHLFAISFAFASIFLPVLSAAAAAAAGAPFRLTCRRCRWSFSAGAAPSRREEGSSFVQQRRVDFICPSAGAELEASEKCVFVRAVTFLGRRRCGRNSKTGREGGTQEEKEKRWRTYCAHESRAGRRLAGRRSGRYSLRRLCFGLMKLAVRKNSFLVVDFMNFDNFLSNGRVRRWLGLARETIWLEPFNCIGPFLRSVCRSSVKSKLYVSVFPASLCDGNFWE</sequence>
<feature type="compositionally biased region" description="Gly residues" evidence="1">
    <location>
        <begin position="635"/>
        <end position="645"/>
    </location>
</feature>
<evidence type="ECO:0000313" key="3">
    <source>
        <dbReference type="EMBL" id="PTQ43014.1"/>
    </source>
</evidence>
<feature type="compositionally biased region" description="Basic and acidic residues" evidence="1">
    <location>
        <begin position="30"/>
        <end position="43"/>
    </location>
</feature>
<feature type="compositionally biased region" description="Basic residues" evidence="1">
    <location>
        <begin position="601"/>
        <end position="612"/>
    </location>
</feature>
<keyword evidence="4" id="KW-1185">Reference proteome</keyword>
<dbReference type="AlphaFoldDB" id="A0A2R6XA85"/>
<proteinExistence type="predicted"/>
<dbReference type="EMBL" id="KZ772699">
    <property type="protein sequence ID" value="PTQ43014.1"/>
    <property type="molecule type" value="Genomic_DNA"/>
</dbReference>
<feature type="compositionally biased region" description="Basic and acidic residues" evidence="1">
    <location>
        <begin position="613"/>
        <end position="632"/>
    </location>
</feature>
<accession>A0A2R6XA85</accession>
<feature type="region of interest" description="Disordered" evidence="1">
    <location>
        <begin position="16"/>
        <end position="43"/>
    </location>
</feature>
<name>A0A2R6XA85_MARPO</name>
<gene>
    <name evidence="3" type="ORF">MARPO_0027s0116</name>
</gene>
<evidence type="ECO:0000256" key="2">
    <source>
        <dbReference type="SAM" id="Phobius"/>
    </source>
</evidence>
<feature type="compositionally biased region" description="Basic and acidic residues" evidence="1">
    <location>
        <begin position="648"/>
        <end position="674"/>
    </location>
</feature>
<reference evidence="4" key="1">
    <citation type="journal article" date="2017" name="Cell">
        <title>Insights into land plant evolution garnered from the Marchantia polymorpha genome.</title>
        <authorList>
            <person name="Bowman J.L."/>
            <person name="Kohchi T."/>
            <person name="Yamato K.T."/>
            <person name="Jenkins J."/>
            <person name="Shu S."/>
            <person name="Ishizaki K."/>
            <person name="Yamaoka S."/>
            <person name="Nishihama R."/>
            <person name="Nakamura Y."/>
            <person name="Berger F."/>
            <person name="Adam C."/>
            <person name="Aki S.S."/>
            <person name="Althoff F."/>
            <person name="Araki T."/>
            <person name="Arteaga-Vazquez M.A."/>
            <person name="Balasubrmanian S."/>
            <person name="Barry K."/>
            <person name="Bauer D."/>
            <person name="Boehm C.R."/>
            <person name="Briginshaw L."/>
            <person name="Caballero-Perez J."/>
            <person name="Catarino B."/>
            <person name="Chen F."/>
            <person name="Chiyoda S."/>
            <person name="Chovatia M."/>
            <person name="Davies K.M."/>
            <person name="Delmans M."/>
            <person name="Demura T."/>
            <person name="Dierschke T."/>
            <person name="Dolan L."/>
            <person name="Dorantes-Acosta A.E."/>
            <person name="Eklund D.M."/>
            <person name="Florent S.N."/>
            <person name="Flores-Sandoval E."/>
            <person name="Fujiyama A."/>
            <person name="Fukuzawa H."/>
            <person name="Galik B."/>
            <person name="Grimanelli D."/>
            <person name="Grimwood J."/>
            <person name="Grossniklaus U."/>
            <person name="Hamada T."/>
            <person name="Haseloff J."/>
            <person name="Hetherington A.J."/>
            <person name="Higo A."/>
            <person name="Hirakawa Y."/>
            <person name="Hundley H.N."/>
            <person name="Ikeda Y."/>
            <person name="Inoue K."/>
            <person name="Inoue S.I."/>
            <person name="Ishida S."/>
            <person name="Jia Q."/>
            <person name="Kakita M."/>
            <person name="Kanazawa T."/>
            <person name="Kawai Y."/>
            <person name="Kawashima T."/>
            <person name="Kennedy M."/>
            <person name="Kinose K."/>
            <person name="Kinoshita T."/>
            <person name="Kohara Y."/>
            <person name="Koide E."/>
            <person name="Komatsu K."/>
            <person name="Kopischke S."/>
            <person name="Kubo M."/>
            <person name="Kyozuka J."/>
            <person name="Lagercrantz U."/>
            <person name="Lin S.S."/>
            <person name="Lindquist E."/>
            <person name="Lipzen A.M."/>
            <person name="Lu C.W."/>
            <person name="De Luna E."/>
            <person name="Martienssen R.A."/>
            <person name="Minamino N."/>
            <person name="Mizutani M."/>
            <person name="Mizutani M."/>
            <person name="Mochizuki N."/>
            <person name="Monte I."/>
            <person name="Mosher R."/>
            <person name="Nagasaki H."/>
            <person name="Nakagami H."/>
            <person name="Naramoto S."/>
            <person name="Nishitani K."/>
            <person name="Ohtani M."/>
            <person name="Okamoto T."/>
            <person name="Okumura M."/>
            <person name="Phillips J."/>
            <person name="Pollak B."/>
            <person name="Reinders A."/>
            <person name="Rovekamp M."/>
            <person name="Sano R."/>
            <person name="Sawa S."/>
            <person name="Schmid M.W."/>
            <person name="Shirakawa M."/>
            <person name="Solano R."/>
            <person name="Spunde A."/>
            <person name="Suetsugu N."/>
            <person name="Sugano S."/>
            <person name="Sugiyama A."/>
            <person name="Sun R."/>
            <person name="Suzuki Y."/>
            <person name="Takenaka M."/>
            <person name="Takezawa D."/>
            <person name="Tomogane H."/>
            <person name="Tsuzuki M."/>
            <person name="Ueda T."/>
            <person name="Umeda M."/>
            <person name="Ward J.M."/>
            <person name="Watanabe Y."/>
            <person name="Yazaki K."/>
            <person name="Yokoyama R."/>
            <person name="Yoshitake Y."/>
            <person name="Yotsui I."/>
            <person name="Zachgo S."/>
            <person name="Schmutz J."/>
        </authorList>
    </citation>
    <scope>NUCLEOTIDE SEQUENCE [LARGE SCALE GENOMIC DNA]</scope>
    <source>
        <strain evidence="4">Tak-1</strain>
    </source>
</reference>
<protein>
    <submittedName>
        <fullName evidence="3">Uncharacterized protein</fullName>
    </submittedName>
</protein>
<keyword evidence="2" id="KW-0472">Membrane</keyword>
<evidence type="ECO:0000256" key="1">
    <source>
        <dbReference type="SAM" id="MobiDB-lite"/>
    </source>
</evidence>
<feature type="compositionally biased region" description="Basic and acidic residues" evidence="1">
    <location>
        <begin position="585"/>
        <end position="600"/>
    </location>
</feature>
<organism evidence="3 4">
    <name type="scientific">Marchantia polymorpha</name>
    <name type="common">Common liverwort</name>
    <name type="synonym">Marchantia aquatica</name>
    <dbReference type="NCBI Taxonomy" id="3197"/>
    <lineage>
        <taxon>Eukaryota</taxon>
        <taxon>Viridiplantae</taxon>
        <taxon>Streptophyta</taxon>
        <taxon>Embryophyta</taxon>
        <taxon>Marchantiophyta</taxon>
        <taxon>Marchantiopsida</taxon>
        <taxon>Marchantiidae</taxon>
        <taxon>Marchantiales</taxon>
        <taxon>Marchantiaceae</taxon>
        <taxon>Marchantia</taxon>
    </lineage>
</organism>
<dbReference type="Proteomes" id="UP000244005">
    <property type="component" value="Unassembled WGS sequence"/>
</dbReference>
<keyword evidence="2" id="KW-1133">Transmembrane helix</keyword>
<keyword evidence="2" id="KW-0812">Transmembrane</keyword>
<evidence type="ECO:0000313" key="4">
    <source>
        <dbReference type="Proteomes" id="UP000244005"/>
    </source>
</evidence>